<gene>
    <name evidence="1" type="ORF">O1611_g7554</name>
</gene>
<comment type="caution">
    <text evidence="1">The sequence shown here is derived from an EMBL/GenBank/DDBJ whole genome shotgun (WGS) entry which is preliminary data.</text>
</comment>
<sequence length="247" mass="26631">MSELPDIHHPTAAELALPTPSKTPLYSHPSSASADILQNFTPESMFPSPLSPGQAHSGEMPGEMQMGGPQLSHTTRTQATEANSSKNALSSTTSVSPPSNLAVSSQKSKDWRGPLHMAAQKGHERIVRMLLNHVECNEKDPDGQTPLYYAIVGGHEGTMTCLIEHGARLEHLDNQDRSALHLAILERREGLLRRLLDHCDGNETLLNCSDSSGLTPLLTAIDAGFDAGVQLLLQYGANTDNKARKST</sequence>
<name>A0ACC2JFT5_9PEZI</name>
<evidence type="ECO:0000313" key="2">
    <source>
        <dbReference type="Proteomes" id="UP001153332"/>
    </source>
</evidence>
<accession>A0ACC2JFT5</accession>
<proteinExistence type="predicted"/>
<reference evidence="1" key="1">
    <citation type="submission" date="2022-12" db="EMBL/GenBank/DDBJ databases">
        <title>Genome Sequence of Lasiodiplodia mahajangana.</title>
        <authorList>
            <person name="Buettner E."/>
        </authorList>
    </citation>
    <scope>NUCLEOTIDE SEQUENCE</scope>
    <source>
        <strain evidence="1">VT137</strain>
    </source>
</reference>
<dbReference type="EMBL" id="JAPUUL010002030">
    <property type="protein sequence ID" value="KAJ8126083.1"/>
    <property type="molecule type" value="Genomic_DNA"/>
</dbReference>
<organism evidence="1 2">
    <name type="scientific">Lasiodiplodia mahajangana</name>
    <dbReference type="NCBI Taxonomy" id="1108764"/>
    <lineage>
        <taxon>Eukaryota</taxon>
        <taxon>Fungi</taxon>
        <taxon>Dikarya</taxon>
        <taxon>Ascomycota</taxon>
        <taxon>Pezizomycotina</taxon>
        <taxon>Dothideomycetes</taxon>
        <taxon>Dothideomycetes incertae sedis</taxon>
        <taxon>Botryosphaeriales</taxon>
        <taxon>Botryosphaeriaceae</taxon>
        <taxon>Lasiodiplodia</taxon>
    </lineage>
</organism>
<evidence type="ECO:0000313" key="1">
    <source>
        <dbReference type="EMBL" id="KAJ8126083.1"/>
    </source>
</evidence>
<dbReference type="Proteomes" id="UP001153332">
    <property type="component" value="Unassembled WGS sequence"/>
</dbReference>
<keyword evidence="2" id="KW-1185">Reference proteome</keyword>
<protein>
    <submittedName>
        <fullName evidence="1">Uncharacterized protein</fullName>
    </submittedName>
</protein>